<dbReference type="EMBL" id="QVEU01000004">
    <property type="protein sequence ID" value="RGB75940.1"/>
    <property type="molecule type" value="Genomic_DNA"/>
</dbReference>
<keyword evidence="2" id="KW-1185">Reference proteome</keyword>
<name>A0A3E2THN5_9FIRM</name>
<dbReference type="AlphaFoldDB" id="A0A3E2THN5"/>
<gene>
    <name evidence="1" type="ORF">DXA39_06355</name>
</gene>
<organism evidence="1 2">
    <name type="scientific">Anaerococcus nagyae</name>
    <dbReference type="NCBI Taxonomy" id="1755241"/>
    <lineage>
        <taxon>Bacteria</taxon>
        <taxon>Bacillati</taxon>
        <taxon>Bacillota</taxon>
        <taxon>Tissierellia</taxon>
        <taxon>Tissierellales</taxon>
        <taxon>Peptoniphilaceae</taxon>
        <taxon>Anaerococcus</taxon>
    </lineage>
</organism>
<evidence type="ECO:0000313" key="1">
    <source>
        <dbReference type="EMBL" id="RGB75940.1"/>
    </source>
</evidence>
<sequence length="106" mass="12768">MKTMTSTLNEFRKYGIHSLDEFEQKLQNIAFNRQKILNKIKQKEKDMALIYSTIENLNTLSKNRLIYDLYKKIQKISHIMRNTKQKSYLMKHLKSLLIILYTKILT</sequence>
<proteinExistence type="predicted"/>
<comment type="caution">
    <text evidence="1">The sequence shown here is derived from an EMBL/GenBank/DDBJ whole genome shotgun (WGS) entry which is preliminary data.</text>
</comment>
<reference evidence="1 2" key="1">
    <citation type="submission" date="2018-08" db="EMBL/GenBank/DDBJ databases">
        <title>A genome reference for cultivated species of the human gut microbiota.</title>
        <authorList>
            <person name="Zou Y."/>
            <person name="Xue W."/>
            <person name="Luo G."/>
        </authorList>
    </citation>
    <scope>NUCLEOTIDE SEQUENCE [LARGE SCALE GENOMIC DNA]</scope>
    <source>
        <strain evidence="1 2">OF01-3</strain>
    </source>
</reference>
<evidence type="ECO:0000313" key="2">
    <source>
        <dbReference type="Proteomes" id="UP000261011"/>
    </source>
</evidence>
<protein>
    <submittedName>
        <fullName evidence="1">Uncharacterized protein</fullName>
    </submittedName>
</protein>
<dbReference type="Proteomes" id="UP000261011">
    <property type="component" value="Unassembled WGS sequence"/>
</dbReference>
<accession>A0A3E2THN5</accession>